<organism evidence="1 2">
    <name type="scientific">Lupinus angustifolius</name>
    <name type="common">Narrow-leaved blue lupine</name>
    <dbReference type="NCBI Taxonomy" id="3871"/>
    <lineage>
        <taxon>Eukaryota</taxon>
        <taxon>Viridiplantae</taxon>
        <taxon>Streptophyta</taxon>
        <taxon>Embryophyta</taxon>
        <taxon>Tracheophyta</taxon>
        <taxon>Spermatophyta</taxon>
        <taxon>Magnoliopsida</taxon>
        <taxon>eudicotyledons</taxon>
        <taxon>Gunneridae</taxon>
        <taxon>Pentapetalae</taxon>
        <taxon>rosids</taxon>
        <taxon>fabids</taxon>
        <taxon>Fabales</taxon>
        <taxon>Fabaceae</taxon>
        <taxon>Papilionoideae</taxon>
        <taxon>50 kb inversion clade</taxon>
        <taxon>genistoids sensu lato</taxon>
        <taxon>core genistoids</taxon>
        <taxon>Genisteae</taxon>
        <taxon>Lupinus</taxon>
    </lineage>
</organism>
<dbReference type="PANTHER" id="PTHR34046:SF19">
    <property type="entry name" value="RAPIDLY ELICITED PROTEIN, PUTATIVE-RELATED"/>
    <property type="match status" value="1"/>
</dbReference>
<dbReference type="KEGG" id="lang:109330653"/>
<dbReference type="AlphaFoldDB" id="A0A1J7ISE3"/>
<dbReference type="Gramene" id="OIW18118">
    <property type="protein sequence ID" value="OIW18118"/>
    <property type="gene ID" value="TanjilG_22316"/>
</dbReference>
<dbReference type="Proteomes" id="UP000188354">
    <property type="component" value="Chromosome LG01"/>
</dbReference>
<dbReference type="PANTHER" id="PTHR34046">
    <property type="entry name" value="OS06G0218800 PROTEIN"/>
    <property type="match status" value="1"/>
</dbReference>
<reference evidence="1 2" key="1">
    <citation type="journal article" date="2017" name="Plant Biotechnol. J.">
        <title>A comprehensive draft genome sequence for lupin (Lupinus angustifolius), an emerging health food: insights into plant-microbe interactions and legume evolution.</title>
        <authorList>
            <person name="Hane J.K."/>
            <person name="Ming Y."/>
            <person name="Kamphuis L.G."/>
            <person name="Nelson M.N."/>
            <person name="Garg G."/>
            <person name="Atkins C.A."/>
            <person name="Bayer P.E."/>
            <person name="Bravo A."/>
            <person name="Bringans S."/>
            <person name="Cannon S."/>
            <person name="Edwards D."/>
            <person name="Foley R."/>
            <person name="Gao L.L."/>
            <person name="Harrison M.J."/>
            <person name="Huang W."/>
            <person name="Hurgobin B."/>
            <person name="Li S."/>
            <person name="Liu C.W."/>
            <person name="McGrath A."/>
            <person name="Morahan G."/>
            <person name="Murray J."/>
            <person name="Weller J."/>
            <person name="Jian J."/>
            <person name="Singh K.B."/>
        </authorList>
    </citation>
    <scope>NUCLEOTIDE SEQUENCE [LARGE SCALE GENOMIC DNA]</scope>
    <source>
        <strain evidence="2">cv. Tanjil</strain>
        <tissue evidence="1">Whole plant</tissue>
    </source>
</reference>
<dbReference type="OrthoDB" id="1101370at2759"/>
<keyword evidence="2" id="KW-1185">Reference proteome</keyword>
<sequence>MKLLELEAVGVGCKHHSINNKQQQGVCSYCLSDKLSKLNNKPIATHPFLPSPSHELFSSSSSNYVSSANRRRHRRHASHVMDSASYMINFNVGLKKSKSIAFAPTNKLKEREVNRDNKGSKKDGFWSKLLKLTKKDKASCIQGP</sequence>
<proteinExistence type="predicted"/>
<name>A0A1J7ISE3_LUPAN</name>
<dbReference type="EMBL" id="CM007361">
    <property type="protein sequence ID" value="OIW18118.1"/>
    <property type="molecule type" value="Genomic_DNA"/>
</dbReference>
<dbReference type="OMA" id="GREIWHS"/>
<protein>
    <submittedName>
        <fullName evidence="1">Uncharacterized protein</fullName>
    </submittedName>
</protein>
<gene>
    <name evidence="1" type="ORF">TanjilG_22316</name>
</gene>
<evidence type="ECO:0000313" key="1">
    <source>
        <dbReference type="EMBL" id="OIW18118.1"/>
    </source>
</evidence>
<evidence type="ECO:0000313" key="2">
    <source>
        <dbReference type="Proteomes" id="UP000188354"/>
    </source>
</evidence>
<accession>A0A1J7ISE3</accession>